<accession>A0A3B0UQR2</accession>
<dbReference type="InterPro" id="IPR021272">
    <property type="entry name" value="DUF2851"/>
</dbReference>
<organism evidence="1">
    <name type="scientific">hydrothermal vent metagenome</name>
    <dbReference type="NCBI Taxonomy" id="652676"/>
    <lineage>
        <taxon>unclassified sequences</taxon>
        <taxon>metagenomes</taxon>
        <taxon>ecological metagenomes</taxon>
    </lineage>
</organism>
<dbReference type="AlphaFoldDB" id="A0A3B0UQR2"/>
<proteinExistence type="predicted"/>
<evidence type="ECO:0008006" key="2">
    <source>
        <dbReference type="Google" id="ProtNLM"/>
    </source>
</evidence>
<protein>
    <recommendedName>
        <fullName evidence="2">DUF2851 domain-containing protein</fullName>
    </recommendedName>
</protein>
<reference evidence="1" key="1">
    <citation type="submission" date="2018-06" db="EMBL/GenBank/DDBJ databases">
        <authorList>
            <person name="Zhirakovskaya E."/>
        </authorList>
    </citation>
    <scope>NUCLEOTIDE SEQUENCE</scope>
</reference>
<dbReference type="EMBL" id="UOES01000161">
    <property type="protein sequence ID" value="VAW26939.1"/>
    <property type="molecule type" value="Genomic_DNA"/>
</dbReference>
<sequence>MREEILHFIWEHQYYKIGKVVTQEQLPMQVLNTGKPHINAGPDFEQAKINIGAVEWNGDVEIHIKSSDWNAHHHQFDKAYNKVILHVVWQHDKAIFREDGTPIPTLELNTLVSKPLLKKVNTLLDSVSPIACSLQIGSVPEIIIADTIQRAFIQRLERKAEIITNELNNAKGDWDEVAYRIFMKQMGMKVNAEAFYALALAIPYSIIRKYAHSLFKIEALLFGASGMLAASFKEEYMIDLETEYEFLAHKHGLNKTINPVIWKFLRLRPANFPTLRLAQTACMLANTNSIFEFFTEKTAPLKSINWQVSDYWKTHYKFGEKTIKKVPNLGIESIDLLLINVVAPLLTAYSKSIDNEEFINKAVKLLAQIKPEKNRIIRAWEKLLIGSKNAGESQGLIELYNEICYHKKCLNCGIGFNLLKE</sequence>
<dbReference type="Pfam" id="PF11013">
    <property type="entry name" value="DUF2851"/>
    <property type="match status" value="1"/>
</dbReference>
<evidence type="ECO:0000313" key="1">
    <source>
        <dbReference type="EMBL" id="VAW26939.1"/>
    </source>
</evidence>
<name>A0A3B0UQR2_9ZZZZ</name>
<gene>
    <name evidence="1" type="ORF">MNBD_BACTEROID06-835</name>
</gene>